<organism evidence="8 9">
    <name type="scientific">Thielaviopsis punctulata</name>
    <dbReference type="NCBI Taxonomy" id="72032"/>
    <lineage>
        <taxon>Eukaryota</taxon>
        <taxon>Fungi</taxon>
        <taxon>Dikarya</taxon>
        <taxon>Ascomycota</taxon>
        <taxon>Pezizomycotina</taxon>
        <taxon>Sordariomycetes</taxon>
        <taxon>Hypocreomycetidae</taxon>
        <taxon>Microascales</taxon>
        <taxon>Ceratocystidaceae</taxon>
        <taxon>Thielaviopsis</taxon>
    </lineage>
</organism>
<dbReference type="GO" id="GO:0000981">
    <property type="term" value="F:DNA-binding transcription factor activity, RNA polymerase II-specific"/>
    <property type="evidence" value="ECO:0007669"/>
    <property type="project" value="TreeGrafter"/>
</dbReference>
<comment type="subcellular location">
    <subcellularLocation>
        <location evidence="1">Nucleus</location>
    </subcellularLocation>
</comment>
<keyword evidence="4" id="KW-0804">Transcription</keyword>
<dbReference type="InterPro" id="IPR057072">
    <property type="entry name" value="bHLH_INO4"/>
</dbReference>
<evidence type="ECO:0000313" key="9">
    <source>
        <dbReference type="Proteomes" id="UP000033483"/>
    </source>
</evidence>
<dbReference type="SUPFAM" id="SSF47459">
    <property type="entry name" value="HLH, helix-loop-helix DNA-binding domain"/>
    <property type="match status" value="1"/>
</dbReference>
<dbReference type="EMBL" id="LAEV01000595">
    <property type="protein sequence ID" value="KKA29974.1"/>
    <property type="molecule type" value="Genomic_DNA"/>
</dbReference>
<name>A0A0F4ZH87_9PEZI</name>
<evidence type="ECO:0000259" key="7">
    <source>
        <dbReference type="PROSITE" id="PS50888"/>
    </source>
</evidence>
<keyword evidence="3" id="KW-0238">DNA-binding</keyword>
<dbReference type="InterPro" id="IPR052207">
    <property type="entry name" value="Max-like/E-box_TFs"/>
</dbReference>
<dbReference type="Gene3D" id="4.10.280.10">
    <property type="entry name" value="Helix-loop-helix DNA-binding domain"/>
    <property type="match status" value="1"/>
</dbReference>
<dbReference type="PROSITE" id="PS50888">
    <property type="entry name" value="BHLH"/>
    <property type="match status" value="1"/>
</dbReference>
<evidence type="ECO:0000256" key="3">
    <source>
        <dbReference type="ARBA" id="ARBA00023125"/>
    </source>
</evidence>
<proteinExistence type="predicted"/>
<feature type="domain" description="BHLH" evidence="7">
    <location>
        <begin position="19"/>
        <end position="70"/>
    </location>
</feature>
<evidence type="ECO:0000313" key="8">
    <source>
        <dbReference type="EMBL" id="KKA29974.1"/>
    </source>
</evidence>
<dbReference type="GO" id="GO:0046983">
    <property type="term" value="F:protein dimerization activity"/>
    <property type="evidence" value="ECO:0007669"/>
    <property type="project" value="InterPro"/>
</dbReference>
<comment type="caution">
    <text evidence="8">The sequence shown here is derived from an EMBL/GenBank/DDBJ whole genome shotgun (WGS) entry which is preliminary data.</text>
</comment>
<dbReference type="GO" id="GO:0005634">
    <property type="term" value="C:nucleus"/>
    <property type="evidence" value="ECO:0007669"/>
    <property type="project" value="UniProtKB-SubCell"/>
</dbReference>
<sequence>MSDSSPSPEDEKPRLTDDQKKQNHIASEKKRRQAIRDGFDNLCALVPGLDGQGRSEGLVLGRAVEYIKEQVERRRELLDELERKGVAVDPAYAKAIANAEARLVPRRSHADSNALSESSTS</sequence>
<evidence type="ECO:0000256" key="2">
    <source>
        <dbReference type="ARBA" id="ARBA00023015"/>
    </source>
</evidence>
<dbReference type="SMART" id="SM00353">
    <property type="entry name" value="HLH"/>
    <property type="match status" value="1"/>
</dbReference>
<keyword evidence="5" id="KW-0539">Nucleus</keyword>
<evidence type="ECO:0000256" key="5">
    <source>
        <dbReference type="ARBA" id="ARBA00023242"/>
    </source>
</evidence>
<accession>A0A0F4ZH87</accession>
<dbReference type="PANTHER" id="PTHR15741">
    <property type="entry name" value="BASIC HELIX-LOOP-HELIX ZIP TRANSCRIPTION FACTOR"/>
    <property type="match status" value="1"/>
</dbReference>
<reference evidence="8 9" key="1">
    <citation type="submission" date="2015-03" db="EMBL/GenBank/DDBJ databases">
        <authorList>
            <person name="Radwan O."/>
            <person name="Al-Naeli F.A."/>
            <person name="Rendon G.A."/>
            <person name="Fields C."/>
        </authorList>
    </citation>
    <scope>NUCLEOTIDE SEQUENCE [LARGE SCALE GENOMIC DNA]</scope>
    <source>
        <strain evidence="8">CR-DP1</strain>
    </source>
</reference>
<evidence type="ECO:0000256" key="4">
    <source>
        <dbReference type="ARBA" id="ARBA00023163"/>
    </source>
</evidence>
<dbReference type="Pfam" id="PF23181">
    <property type="entry name" value="bHLH_INO4"/>
    <property type="match status" value="1"/>
</dbReference>
<gene>
    <name evidence="8" type="ORF">TD95_002986</name>
</gene>
<dbReference type="AlphaFoldDB" id="A0A0F4ZH87"/>
<evidence type="ECO:0000256" key="1">
    <source>
        <dbReference type="ARBA" id="ARBA00004123"/>
    </source>
</evidence>
<keyword evidence="9" id="KW-1185">Reference proteome</keyword>
<feature type="compositionally biased region" description="Basic and acidic residues" evidence="6">
    <location>
        <begin position="9"/>
        <end position="21"/>
    </location>
</feature>
<dbReference type="Proteomes" id="UP000033483">
    <property type="component" value="Unassembled WGS sequence"/>
</dbReference>
<dbReference type="OrthoDB" id="5778525at2759"/>
<dbReference type="GO" id="GO:0000978">
    <property type="term" value="F:RNA polymerase II cis-regulatory region sequence-specific DNA binding"/>
    <property type="evidence" value="ECO:0007669"/>
    <property type="project" value="TreeGrafter"/>
</dbReference>
<dbReference type="InterPro" id="IPR036638">
    <property type="entry name" value="HLH_DNA-bd_sf"/>
</dbReference>
<evidence type="ECO:0000256" key="6">
    <source>
        <dbReference type="SAM" id="MobiDB-lite"/>
    </source>
</evidence>
<protein>
    <recommendedName>
        <fullName evidence="7">BHLH domain-containing protein</fullName>
    </recommendedName>
</protein>
<feature type="region of interest" description="Disordered" evidence="6">
    <location>
        <begin position="1"/>
        <end position="32"/>
    </location>
</feature>
<keyword evidence="2" id="KW-0805">Transcription regulation</keyword>
<dbReference type="InterPro" id="IPR011598">
    <property type="entry name" value="bHLH_dom"/>
</dbReference>
<dbReference type="PANTHER" id="PTHR15741:SF39">
    <property type="entry name" value="BHLH TRANSCRIPTION FACTOR (EUROFUNG)"/>
    <property type="match status" value="1"/>
</dbReference>